<evidence type="ECO:0000313" key="2">
    <source>
        <dbReference type="Proteomes" id="UP000323597"/>
    </source>
</evidence>
<protein>
    <submittedName>
        <fullName evidence="1">Uncharacterized protein</fullName>
    </submittedName>
</protein>
<name>A0A5D2WJ36_GOSMU</name>
<gene>
    <name evidence="1" type="ORF">E1A91_A13G158900v1</name>
</gene>
<sequence>MTFFAIPWSIWLHRNYIIFNGNQLYYHQLIDVIKLRLAWWFPTKWLDSYYTIEDIFWNFNECGVGRKLKASRAGVC</sequence>
<reference evidence="1 2" key="1">
    <citation type="submission" date="2019-07" db="EMBL/GenBank/DDBJ databases">
        <title>WGS assembly of Gossypium mustelinum.</title>
        <authorList>
            <person name="Chen Z.J."/>
            <person name="Sreedasyam A."/>
            <person name="Ando A."/>
            <person name="Song Q."/>
            <person name="De L."/>
            <person name="Hulse-Kemp A."/>
            <person name="Ding M."/>
            <person name="Ye W."/>
            <person name="Kirkbride R."/>
            <person name="Jenkins J."/>
            <person name="Plott C."/>
            <person name="Lovell J."/>
            <person name="Lin Y.-M."/>
            <person name="Vaughn R."/>
            <person name="Liu B."/>
            <person name="Li W."/>
            <person name="Simpson S."/>
            <person name="Scheffler B."/>
            <person name="Saski C."/>
            <person name="Grover C."/>
            <person name="Hu G."/>
            <person name="Conover J."/>
            <person name="Carlson J."/>
            <person name="Shu S."/>
            <person name="Boston L."/>
            <person name="Williams M."/>
            <person name="Peterson D."/>
            <person name="Mcgee K."/>
            <person name="Jones D."/>
            <person name="Wendel J."/>
            <person name="Stelly D."/>
            <person name="Grimwood J."/>
            <person name="Schmutz J."/>
        </authorList>
    </citation>
    <scope>NUCLEOTIDE SEQUENCE [LARGE SCALE GENOMIC DNA]</scope>
    <source>
        <strain evidence="1">1408120.09</strain>
    </source>
</reference>
<dbReference type="EMBL" id="CM017648">
    <property type="protein sequence ID" value="TYJ01507.1"/>
    <property type="molecule type" value="Genomic_DNA"/>
</dbReference>
<dbReference type="AlphaFoldDB" id="A0A5D2WJ36"/>
<proteinExistence type="predicted"/>
<accession>A0A5D2WJ36</accession>
<evidence type="ECO:0000313" key="1">
    <source>
        <dbReference type="EMBL" id="TYJ01507.1"/>
    </source>
</evidence>
<keyword evidence="2" id="KW-1185">Reference proteome</keyword>
<dbReference type="Proteomes" id="UP000323597">
    <property type="component" value="Chromosome A13"/>
</dbReference>
<organism evidence="1 2">
    <name type="scientific">Gossypium mustelinum</name>
    <name type="common">Cotton</name>
    <name type="synonym">Gossypium caicoense</name>
    <dbReference type="NCBI Taxonomy" id="34275"/>
    <lineage>
        <taxon>Eukaryota</taxon>
        <taxon>Viridiplantae</taxon>
        <taxon>Streptophyta</taxon>
        <taxon>Embryophyta</taxon>
        <taxon>Tracheophyta</taxon>
        <taxon>Spermatophyta</taxon>
        <taxon>Magnoliopsida</taxon>
        <taxon>eudicotyledons</taxon>
        <taxon>Gunneridae</taxon>
        <taxon>Pentapetalae</taxon>
        <taxon>rosids</taxon>
        <taxon>malvids</taxon>
        <taxon>Malvales</taxon>
        <taxon>Malvaceae</taxon>
        <taxon>Malvoideae</taxon>
        <taxon>Gossypium</taxon>
    </lineage>
</organism>